<evidence type="ECO:0000313" key="2">
    <source>
        <dbReference type="Proteomes" id="UP000314294"/>
    </source>
</evidence>
<dbReference type="AlphaFoldDB" id="A0A4Z2GC32"/>
<name>A0A4Z2GC32_9TELE</name>
<evidence type="ECO:0000313" key="1">
    <source>
        <dbReference type="EMBL" id="TNN51117.1"/>
    </source>
</evidence>
<keyword evidence="2" id="KW-1185">Reference proteome</keyword>
<dbReference type="EMBL" id="SRLO01000594">
    <property type="protein sequence ID" value="TNN51117.1"/>
    <property type="molecule type" value="Genomic_DNA"/>
</dbReference>
<dbReference type="Proteomes" id="UP000314294">
    <property type="component" value="Unassembled WGS sequence"/>
</dbReference>
<comment type="caution">
    <text evidence="1">The sequence shown here is derived from an EMBL/GenBank/DDBJ whole genome shotgun (WGS) entry which is preliminary data.</text>
</comment>
<proteinExistence type="predicted"/>
<accession>A0A4Z2GC32</accession>
<reference evidence="1 2" key="1">
    <citation type="submission" date="2019-03" db="EMBL/GenBank/DDBJ databases">
        <title>First draft genome of Liparis tanakae, snailfish: a comprehensive survey of snailfish specific genes.</title>
        <authorList>
            <person name="Kim W."/>
            <person name="Song I."/>
            <person name="Jeong J.-H."/>
            <person name="Kim D."/>
            <person name="Kim S."/>
            <person name="Ryu S."/>
            <person name="Song J.Y."/>
            <person name="Lee S.K."/>
        </authorList>
    </citation>
    <scope>NUCLEOTIDE SEQUENCE [LARGE SCALE GENOMIC DNA]</scope>
    <source>
        <tissue evidence="1">Muscle</tissue>
    </source>
</reference>
<protein>
    <submittedName>
        <fullName evidence="1">Uncharacterized protein</fullName>
    </submittedName>
</protein>
<gene>
    <name evidence="1" type="ORF">EYF80_038694</name>
</gene>
<organism evidence="1 2">
    <name type="scientific">Liparis tanakae</name>
    <name type="common">Tanaka's snailfish</name>
    <dbReference type="NCBI Taxonomy" id="230148"/>
    <lineage>
        <taxon>Eukaryota</taxon>
        <taxon>Metazoa</taxon>
        <taxon>Chordata</taxon>
        <taxon>Craniata</taxon>
        <taxon>Vertebrata</taxon>
        <taxon>Euteleostomi</taxon>
        <taxon>Actinopterygii</taxon>
        <taxon>Neopterygii</taxon>
        <taxon>Teleostei</taxon>
        <taxon>Neoteleostei</taxon>
        <taxon>Acanthomorphata</taxon>
        <taxon>Eupercaria</taxon>
        <taxon>Perciformes</taxon>
        <taxon>Cottioidei</taxon>
        <taxon>Cottales</taxon>
        <taxon>Liparidae</taxon>
        <taxon>Liparis</taxon>
    </lineage>
</organism>
<sequence length="72" mass="7465">MPVDPEGDAGHAQVQTAADHVLGCQEVLIGRGDVARNTPCGTDGEDSLLLLGGAEVEDEVLQGEHHGVHGQR</sequence>